<gene>
    <name evidence="1" type="ORF">N0V89_010033</name>
</gene>
<accession>A0A9W8XEW8</accession>
<dbReference type="Proteomes" id="UP001140513">
    <property type="component" value="Unassembled WGS sequence"/>
</dbReference>
<dbReference type="SUPFAM" id="SSF52266">
    <property type="entry name" value="SGNH hydrolase"/>
    <property type="match status" value="1"/>
</dbReference>
<dbReference type="OrthoDB" id="6123at2759"/>
<dbReference type="Gene3D" id="3.40.50.1110">
    <property type="entry name" value="SGNH hydrolase"/>
    <property type="match status" value="1"/>
</dbReference>
<keyword evidence="2" id="KW-1185">Reference proteome</keyword>
<dbReference type="InterPro" id="IPR051532">
    <property type="entry name" value="Ester_Hydrolysis_Enzymes"/>
</dbReference>
<dbReference type="RefSeq" id="XP_056068043.1">
    <property type="nucleotide sequence ID" value="XM_056218778.1"/>
</dbReference>
<dbReference type="InterPro" id="IPR001087">
    <property type="entry name" value="GDSL"/>
</dbReference>
<dbReference type="AlphaFoldDB" id="A0A9W8XEW8"/>
<dbReference type="PANTHER" id="PTHR30383:SF31">
    <property type="entry name" value="SGNH HYDROLASE-TYPE ESTERASE DOMAIN-CONTAINING PROTEIN-RELATED"/>
    <property type="match status" value="1"/>
</dbReference>
<dbReference type="EMBL" id="JAPEUX010000007">
    <property type="protein sequence ID" value="KAJ4348655.1"/>
    <property type="molecule type" value="Genomic_DNA"/>
</dbReference>
<dbReference type="GO" id="GO:0004622">
    <property type="term" value="F:phosphatidylcholine lysophospholipase activity"/>
    <property type="evidence" value="ECO:0007669"/>
    <property type="project" value="TreeGrafter"/>
</dbReference>
<sequence>MKKAFPHLEGAMVASEKKGVKLKVEAVAAELGRVKVPEKSKGATGTDSRDAVLRWLEKSAGTNDIIHEPPDYPISKIGERMNKLIDHLFDKIPNVTIILSTLIVNTHEGADERIQRIVNPQYEALVKRKQEKKARIVLADLHPVVKAEELVDGTHPNDEGYEKIAEAWLKAIAEAGRKGLLVEPQDLDDPNINKPPHVSNKIHSITAPFATSVLSWSTHRTAVNTTSRSYSVHPTARSTTSTAFGTVTPTTVSFNTPQVFCALSEGQAPVKVDSPSECYIPAKAAANNSQILPSAIPKSNAARFNKPFWCSWWL</sequence>
<dbReference type="InterPro" id="IPR036514">
    <property type="entry name" value="SGNH_hydro_sf"/>
</dbReference>
<protein>
    <recommendedName>
        <fullName evidence="3">SGNH hydrolase-type esterase domain-containing protein</fullName>
    </recommendedName>
</protein>
<name>A0A9W8XEW8_9PLEO</name>
<dbReference type="PANTHER" id="PTHR30383">
    <property type="entry name" value="THIOESTERASE 1/PROTEASE 1/LYSOPHOSPHOLIPASE L1"/>
    <property type="match status" value="1"/>
</dbReference>
<organism evidence="1 2">
    <name type="scientific">Didymosphaeria variabile</name>
    <dbReference type="NCBI Taxonomy" id="1932322"/>
    <lineage>
        <taxon>Eukaryota</taxon>
        <taxon>Fungi</taxon>
        <taxon>Dikarya</taxon>
        <taxon>Ascomycota</taxon>
        <taxon>Pezizomycotina</taxon>
        <taxon>Dothideomycetes</taxon>
        <taxon>Pleosporomycetidae</taxon>
        <taxon>Pleosporales</taxon>
        <taxon>Massarineae</taxon>
        <taxon>Didymosphaeriaceae</taxon>
        <taxon>Didymosphaeria</taxon>
    </lineage>
</organism>
<evidence type="ECO:0000313" key="2">
    <source>
        <dbReference type="Proteomes" id="UP001140513"/>
    </source>
</evidence>
<dbReference type="GeneID" id="80913563"/>
<comment type="caution">
    <text evidence="1">The sequence shown here is derived from an EMBL/GenBank/DDBJ whole genome shotgun (WGS) entry which is preliminary data.</text>
</comment>
<proteinExistence type="predicted"/>
<dbReference type="Pfam" id="PF00657">
    <property type="entry name" value="Lipase_GDSL"/>
    <property type="match status" value="1"/>
</dbReference>
<reference evidence="1" key="1">
    <citation type="submission" date="2022-10" db="EMBL/GenBank/DDBJ databases">
        <title>Tapping the CABI collections for fungal endophytes: first genome assemblies for Collariella, Neodidymelliopsis, Ascochyta clinopodiicola, Didymella pomorum, Didymosphaeria variabile, Neocosmospora piperis and Neocucurbitaria cava.</title>
        <authorList>
            <person name="Hill R."/>
        </authorList>
    </citation>
    <scope>NUCLEOTIDE SEQUENCE</scope>
    <source>
        <strain evidence="1">IMI 356815</strain>
    </source>
</reference>
<evidence type="ECO:0000313" key="1">
    <source>
        <dbReference type="EMBL" id="KAJ4348655.1"/>
    </source>
</evidence>
<evidence type="ECO:0008006" key="3">
    <source>
        <dbReference type="Google" id="ProtNLM"/>
    </source>
</evidence>